<evidence type="ECO:0000256" key="9">
    <source>
        <dbReference type="ARBA" id="ARBA00022691"/>
    </source>
</evidence>
<dbReference type="InterPro" id="IPR046886">
    <property type="entry name" value="RsmE_MTase_dom"/>
</dbReference>
<keyword evidence="5 12" id="KW-0963">Cytoplasm</keyword>
<dbReference type="OrthoDB" id="9815641at2"/>
<evidence type="ECO:0000313" key="16">
    <source>
        <dbReference type="Proteomes" id="UP000627715"/>
    </source>
</evidence>
<dbReference type="InterPro" id="IPR029026">
    <property type="entry name" value="tRNA_m1G_MTases_N"/>
</dbReference>
<dbReference type="AlphaFoldDB" id="A0A917GX39"/>
<dbReference type="EMBL" id="BMIY01000006">
    <property type="protein sequence ID" value="GGG59809.1"/>
    <property type="molecule type" value="Genomic_DNA"/>
</dbReference>
<feature type="domain" description="Ribosomal RNA small subunit methyltransferase E PUA-like" evidence="14">
    <location>
        <begin position="20"/>
        <end position="66"/>
    </location>
</feature>
<evidence type="ECO:0000256" key="1">
    <source>
        <dbReference type="ARBA" id="ARBA00004496"/>
    </source>
</evidence>
<dbReference type="PIRSF" id="PIRSF015601">
    <property type="entry name" value="MTase_slr0722"/>
    <property type="match status" value="1"/>
</dbReference>
<evidence type="ECO:0000256" key="11">
    <source>
        <dbReference type="ARBA" id="ARBA00047944"/>
    </source>
</evidence>
<keyword evidence="9 12" id="KW-0949">S-adenosyl-L-methionine</keyword>
<accession>A0A917GX39</accession>
<comment type="function">
    <text evidence="10 12">Specifically methylates the N3 position of the uracil ring of uridine 1498 (m3U1498) in 16S rRNA. Acts on the fully assembled 30S ribosomal subunit.</text>
</comment>
<evidence type="ECO:0000256" key="2">
    <source>
        <dbReference type="ARBA" id="ARBA00005528"/>
    </source>
</evidence>
<evidence type="ECO:0000256" key="6">
    <source>
        <dbReference type="ARBA" id="ARBA00022552"/>
    </source>
</evidence>
<evidence type="ECO:0000259" key="14">
    <source>
        <dbReference type="Pfam" id="PF20260"/>
    </source>
</evidence>
<dbReference type="CDD" id="cd18084">
    <property type="entry name" value="RsmE-like"/>
    <property type="match status" value="1"/>
</dbReference>
<dbReference type="Pfam" id="PF20260">
    <property type="entry name" value="PUA_4"/>
    <property type="match status" value="1"/>
</dbReference>
<dbReference type="Pfam" id="PF04452">
    <property type="entry name" value="Methyltrans_RNA"/>
    <property type="match status" value="1"/>
</dbReference>
<reference evidence="15" key="2">
    <citation type="submission" date="2020-09" db="EMBL/GenBank/DDBJ databases">
        <authorList>
            <person name="Sun Q."/>
            <person name="Zhou Y."/>
        </authorList>
    </citation>
    <scope>NUCLEOTIDE SEQUENCE</scope>
    <source>
        <strain evidence="15">CGMCC 1.15425</strain>
    </source>
</reference>
<sequence length="240" mass="26115">MRVSRLYTETHLQSLATIALTDEQAHYLGRVLRAKVGQVVALFNGDDGEYQGEVIAVDKRSVQIQLAEKPSAQPESLYPVHIGLGLSKGERMDFAVQKATELGVTAITPLFTEHSEVKLNEERAEKRRLHWQKIAINACEQSGRCTIPTIHPPVVLGAWLDTVPAGQGFMLDHQGLTGFNTDRPAAAFLLIGPEGGISETEKAAATQAGLQSIRLGPRVLRTETAPVVALTAIQMVWGDF</sequence>
<dbReference type="GO" id="GO:0070042">
    <property type="term" value="F:rRNA (uridine-N3-)-methyltransferase activity"/>
    <property type="evidence" value="ECO:0007669"/>
    <property type="project" value="TreeGrafter"/>
</dbReference>
<evidence type="ECO:0000256" key="4">
    <source>
        <dbReference type="ARBA" id="ARBA00013673"/>
    </source>
</evidence>
<protein>
    <recommendedName>
        <fullName evidence="4 12">Ribosomal RNA small subunit methyltransferase E</fullName>
        <ecNumber evidence="3 12">2.1.1.193</ecNumber>
    </recommendedName>
</protein>
<evidence type="ECO:0000256" key="5">
    <source>
        <dbReference type="ARBA" id="ARBA00022490"/>
    </source>
</evidence>
<evidence type="ECO:0000256" key="12">
    <source>
        <dbReference type="PIRNR" id="PIRNR015601"/>
    </source>
</evidence>
<keyword evidence="8 12" id="KW-0808">Transferase</keyword>
<dbReference type="SUPFAM" id="SSF88697">
    <property type="entry name" value="PUA domain-like"/>
    <property type="match status" value="1"/>
</dbReference>
<dbReference type="GO" id="GO:0005737">
    <property type="term" value="C:cytoplasm"/>
    <property type="evidence" value="ECO:0007669"/>
    <property type="project" value="UniProtKB-SubCell"/>
</dbReference>
<dbReference type="PANTHER" id="PTHR30027:SF3">
    <property type="entry name" value="16S RRNA (URACIL(1498)-N(3))-METHYLTRANSFERASE"/>
    <property type="match status" value="1"/>
</dbReference>
<reference evidence="15" key="1">
    <citation type="journal article" date="2014" name="Int. J. Syst. Evol. Microbiol.">
        <title>Complete genome sequence of Corynebacterium casei LMG S-19264T (=DSM 44701T), isolated from a smear-ripened cheese.</title>
        <authorList>
            <consortium name="US DOE Joint Genome Institute (JGI-PGF)"/>
            <person name="Walter F."/>
            <person name="Albersmeier A."/>
            <person name="Kalinowski J."/>
            <person name="Ruckert C."/>
        </authorList>
    </citation>
    <scope>NUCLEOTIDE SEQUENCE</scope>
    <source>
        <strain evidence="15">CGMCC 1.15425</strain>
    </source>
</reference>
<evidence type="ECO:0000256" key="7">
    <source>
        <dbReference type="ARBA" id="ARBA00022603"/>
    </source>
</evidence>
<keyword evidence="7 12" id="KW-0489">Methyltransferase</keyword>
<dbReference type="InterPro" id="IPR029028">
    <property type="entry name" value="Alpha/beta_knot_MTases"/>
</dbReference>
<feature type="domain" description="Ribosomal RNA small subunit methyltransferase E methyltransferase" evidence="13">
    <location>
        <begin position="78"/>
        <end position="234"/>
    </location>
</feature>
<dbReference type="SUPFAM" id="SSF75217">
    <property type="entry name" value="alpha/beta knot"/>
    <property type="match status" value="1"/>
</dbReference>
<evidence type="ECO:0000256" key="10">
    <source>
        <dbReference type="ARBA" id="ARBA00025699"/>
    </source>
</evidence>
<evidence type="ECO:0000313" key="15">
    <source>
        <dbReference type="EMBL" id="GGG59809.1"/>
    </source>
</evidence>
<comment type="subcellular location">
    <subcellularLocation>
        <location evidence="1 12">Cytoplasm</location>
    </subcellularLocation>
</comment>
<gene>
    <name evidence="15" type="ORF">GCM10011403_16390</name>
</gene>
<dbReference type="InterPro" id="IPR046887">
    <property type="entry name" value="RsmE_PUA-like"/>
</dbReference>
<keyword evidence="6 12" id="KW-0698">rRNA processing</keyword>
<dbReference type="Proteomes" id="UP000627715">
    <property type="component" value="Unassembled WGS sequence"/>
</dbReference>
<dbReference type="EC" id="2.1.1.193" evidence="3 12"/>
<organism evidence="15 16">
    <name type="scientific">Pseudohongiella nitratireducens</name>
    <dbReference type="NCBI Taxonomy" id="1768907"/>
    <lineage>
        <taxon>Bacteria</taxon>
        <taxon>Pseudomonadati</taxon>
        <taxon>Pseudomonadota</taxon>
        <taxon>Gammaproteobacteria</taxon>
        <taxon>Pseudomonadales</taxon>
        <taxon>Pseudohongiellaceae</taxon>
        <taxon>Pseudohongiella</taxon>
    </lineage>
</organism>
<comment type="catalytic activity">
    <reaction evidence="11 12">
        <text>uridine(1498) in 16S rRNA + S-adenosyl-L-methionine = N(3)-methyluridine(1498) in 16S rRNA + S-adenosyl-L-homocysteine + H(+)</text>
        <dbReference type="Rhea" id="RHEA:42920"/>
        <dbReference type="Rhea" id="RHEA-COMP:10283"/>
        <dbReference type="Rhea" id="RHEA-COMP:10284"/>
        <dbReference type="ChEBI" id="CHEBI:15378"/>
        <dbReference type="ChEBI" id="CHEBI:57856"/>
        <dbReference type="ChEBI" id="CHEBI:59789"/>
        <dbReference type="ChEBI" id="CHEBI:65315"/>
        <dbReference type="ChEBI" id="CHEBI:74502"/>
        <dbReference type="EC" id="2.1.1.193"/>
    </reaction>
</comment>
<dbReference type="GO" id="GO:0070475">
    <property type="term" value="P:rRNA base methylation"/>
    <property type="evidence" value="ECO:0007669"/>
    <property type="project" value="TreeGrafter"/>
</dbReference>
<dbReference type="InterPro" id="IPR006700">
    <property type="entry name" value="RsmE"/>
</dbReference>
<dbReference type="NCBIfam" id="NF008692">
    <property type="entry name" value="PRK11713.1-5"/>
    <property type="match status" value="1"/>
</dbReference>
<proteinExistence type="inferred from homology"/>
<evidence type="ECO:0000256" key="8">
    <source>
        <dbReference type="ARBA" id="ARBA00022679"/>
    </source>
</evidence>
<comment type="caution">
    <text evidence="15">The sequence shown here is derived from an EMBL/GenBank/DDBJ whole genome shotgun (WGS) entry which is preliminary data.</text>
</comment>
<dbReference type="InterPro" id="IPR015947">
    <property type="entry name" value="PUA-like_sf"/>
</dbReference>
<evidence type="ECO:0000259" key="13">
    <source>
        <dbReference type="Pfam" id="PF04452"/>
    </source>
</evidence>
<dbReference type="Gene3D" id="2.40.240.20">
    <property type="entry name" value="Hypothetical PUA domain-like, domain 1"/>
    <property type="match status" value="1"/>
</dbReference>
<name>A0A917GX39_9GAMM</name>
<keyword evidence="16" id="KW-1185">Reference proteome</keyword>
<evidence type="ECO:0000256" key="3">
    <source>
        <dbReference type="ARBA" id="ARBA00012328"/>
    </source>
</evidence>
<dbReference type="RefSeq" id="WP_068812385.1">
    <property type="nucleotide sequence ID" value="NZ_BMIY01000006.1"/>
</dbReference>
<dbReference type="PANTHER" id="PTHR30027">
    <property type="entry name" value="RIBOSOMAL RNA SMALL SUBUNIT METHYLTRANSFERASE E"/>
    <property type="match status" value="1"/>
</dbReference>
<dbReference type="Gene3D" id="3.40.1280.10">
    <property type="match status" value="1"/>
</dbReference>
<dbReference type="NCBIfam" id="TIGR00046">
    <property type="entry name" value="RsmE family RNA methyltransferase"/>
    <property type="match status" value="1"/>
</dbReference>
<comment type="similarity">
    <text evidence="2 12">Belongs to the RNA methyltransferase RsmE family.</text>
</comment>